<dbReference type="AlphaFoldDB" id="A0A2T3J098"/>
<dbReference type="Proteomes" id="UP000241222">
    <property type="component" value="Unassembled WGS sequence"/>
</dbReference>
<dbReference type="SMART" id="SM00450">
    <property type="entry name" value="RHOD"/>
    <property type="match status" value="2"/>
</dbReference>
<dbReference type="PROSITE" id="PS00380">
    <property type="entry name" value="RHODANESE_1"/>
    <property type="match status" value="1"/>
</dbReference>
<evidence type="ECO:0000256" key="2">
    <source>
        <dbReference type="SAM" id="SignalP"/>
    </source>
</evidence>
<reference evidence="4 5" key="1">
    <citation type="submission" date="2018-03" db="EMBL/GenBank/DDBJ databases">
        <title>Whole genome sequencing of Histamine producing bacteria.</title>
        <authorList>
            <person name="Butler K."/>
        </authorList>
    </citation>
    <scope>NUCLEOTIDE SEQUENCE [LARGE SCALE GENOMIC DNA]</scope>
    <source>
        <strain evidence="4 5">JCM 13586</strain>
    </source>
</reference>
<comment type="caution">
    <text evidence="4">The sequence shown here is derived from an EMBL/GenBank/DDBJ whole genome shotgun (WGS) entry which is preliminary data.</text>
</comment>
<dbReference type="SUPFAM" id="SSF52821">
    <property type="entry name" value="Rhodanese/Cell cycle control phosphatase"/>
    <property type="match status" value="2"/>
</dbReference>
<name>A0A2T3J098_9GAMM</name>
<dbReference type="InterPro" id="IPR001307">
    <property type="entry name" value="Thiosulphate_STrfase_CS"/>
</dbReference>
<keyword evidence="1" id="KW-0677">Repeat</keyword>
<accession>A0A2T3J098</accession>
<keyword evidence="2" id="KW-0732">Signal</keyword>
<protein>
    <submittedName>
        <fullName evidence="4">Sulfurtransferase</fullName>
    </submittedName>
</protein>
<feature type="chain" id="PRO_5015679449" evidence="2">
    <location>
        <begin position="22"/>
        <end position="282"/>
    </location>
</feature>
<dbReference type="PANTHER" id="PTHR43855">
    <property type="entry name" value="THIOSULFATE SULFURTRANSFERASE"/>
    <property type="match status" value="1"/>
</dbReference>
<dbReference type="EMBL" id="PYMH01000003">
    <property type="protein sequence ID" value="PSU34363.1"/>
    <property type="molecule type" value="Genomic_DNA"/>
</dbReference>
<feature type="signal peptide" evidence="2">
    <location>
        <begin position="1"/>
        <end position="21"/>
    </location>
</feature>
<keyword evidence="4" id="KW-0808">Transferase</keyword>
<sequence>MRITFILLFVALLLVPSTASALSVQQLANQLESTGLIIYDGRSKKEYDTGHIPGAISFPFGQAYFNKDRALYVKGRTQITSLLREKGLKREKQVIVYDNGDLVSAARLFWILTLYGHDNVTVFEPGYSAWSQSQPIERQAQNIKRSKFTPNFDASVYASTTVVKLATYSKNYTILDVRTLDEYQGRKSMSSTYGRIPSALHFPISSLVKDEAGQQVVKSNIELASSISHLERDKKYITYCNLGRNSTLGFYVLKRAGFDVALYDGSWIDWTTRQLPVELERE</sequence>
<dbReference type="RefSeq" id="WP_107348789.1">
    <property type="nucleotide sequence ID" value="NZ_PYMH01000003.1"/>
</dbReference>
<dbReference type="PANTHER" id="PTHR43855:SF1">
    <property type="entry name" value="THIOSULFATE SULFURTRANSFERASE"/>
    <property type="match status" value="1"/>
</dbReference>
<gene>
    <name evidence="4" type="ORF">C9I99_10315</name>
</gene>
<dbReference type="InterPro" id="IPR051126">
    <property type="entry name" value="Thiosulfate_sulfurtransferase"/>
</dbReference>
<evidence type="ECO:0000259" key="3">
    <source>
        <dbReference type="PROSITE" id="PS50206"/>
    </source>
</evidence>
<feature type="domain" description="Rhodanese" evidence="3">
    <location>
        <begin position="168"/>
        <end position="279"/>
    </location>
</feature>
<organism evidence="4 5">
    <name type="scientific">Photobacterium lutimaris</name>
    <dbReference type="NCBI Taxonomy" id="388278"/>
    <lineage>
        <taxon>Bacteria</taxon>
        <taxon>Pseudomonadati</taxon>
        <taxon>Pseudomonadota</taxon>
        <taxon>Gammaproteobacteria</taxon>
        <taxon>Vibrionales</taxon>
        <taxon>Vibrionaceae</taxon>
        <taxon>Photobacterium</taxon>
    </lineage>
</organism>
<dbReference type="GO" id="GO:0004792">
    <property type="term" value="F:thiosulfate-cyanide sulfurtransferase activity"/>
    <property type="evidence" value="ECO:0007669"/>
    <property type="project" value="InterPro"/>
</dbReference>
<dbReference type="PROSITE" id="PS50206">
    <property type="entry name" value="RHODANESE_3"/>
    <property type="match status" value="2"/>
</dbReference>
<dbReference type="InterPro" id="IPR001763">
    <property type="entry name" value="Rhodanese-like_dom"/>
</dbReference>
<proteinExistence type="predicted"/>
<dbReference type="Gene3D" id="3.40.250.10">
    <property type="entry name" value="Rhodanese-like domain"/>
    <property type="match status" value="2"/>
</dbReference>
<evidence type="ECO:0000256" key="1">
    <source>
        <dbReference type="ARBA" id="ARBA00022737"/>
    </source>
</evidence>
<evidence type="ECO:0000313" key="4">
    <source>
        <dbReference type="EMBL" id="PSU34363.1"/>
    </source>
</evidence>
<dbReference type="Pfam" id="PF00581">
    <property type="entry name" value="Rhodanese"/>
    <property type="match status" value="2"/>
</dbReference>
<feature type="domain" description="Rhodanese" evidence="3">
    <location>
        <begin position="39"/>
        <end position="135"/>
    </location>
</feature>
<dbReference type="CDD" id="cd01448">
    <property type="entry name" value="TST_Repeat_1"/>
    <property type="match status" value="1"/>
</dbReference>
<keyword evidence="5" id="KW-1185">Reference proteome</keyword>
<dbReference type="OrthoDB" id="9781034at2"/>
<evidence type="ECO:0000313" key="5">
    <source>
        <dbReference type="Proteomes" id="UP000241222"/>
    </source>
</evidence>
<dbReference type="InterPro" id="IPR036873">
    <property type="entry name" value="Rhodanese-like_dom_sf"/>
</dbReference>